<evidence type="ECO:0000256" key="2">
    <source>
        <dbReference type="ARBA" id="ARBA00004186"/>
    </source>
</evidence>
<dbReference type="Proteomes" id="UP001360560">
    <property type="component" value="Unassembled WGS sequence"/>
</dbReference>
<dbReference type="GeneID" id="90075608"/>
<keyword evidence="9" id="KW-1185">Reference proteome</keyword>
<keyword evidence="6" id="KW-0539">Nucleus</keyword>
<dbReference type="RefSeq" id="XP_064854629.1">
    <property type="nucleotide sequence ID" value="XM_064998557.1"/>
</dbReference>
<keyword evidence="4" id="KW-0963">Cytoplasm</keyword>
<dbReference type="GO" id="GO:0005819">
    <property type="term" value="C:spindle"/>
    <property type="evidence" value="ECO:0007669"/>
    <property type="project" value="UniProtKB-SubCell"/>
</dbReference>
<evidence type="ECO:0000259" key="7">
    <source>
        <dbReference type="Pfam" id="PF03941"/>
    </source>
</evidence>
<comment type="caution">
    <text evidence="8">The sequence shown here is derived from an EMBL/GenBank/DDBJ whole genome shotgun (WGS) entry which is preliminary data.</text>
</comment>
<comment type="subcellular location">
    <subcellularLocation>
        <location evidence="2">Cytoplasm</location>
        <location evidence="2">Cytoskeleton</location>
        <location evidence="2">Spindle</location>
    </subcellularLocation>
    <subcellularLocation>
        <location evidence="1">Nucleus</location>
    </subcellularLocation>
</comment>
<proteinExistence type="inferred from homology"/>
<dbReference type="Pfam" id="PF03941">
    <property type="entry name" value="INCENP_ARK-bind"/>
    <property type="match status" value="1"/>
</dbReference>
<dbReference type="InterPro" id="IPR005635">
    <property type="entry name" value="Inner_centromere_prot_ARK-bd"/>
</dbReference>
<evidence type="ECO:0000256" key="5">
    <source>
        <dbReference type="ARBA" id="ARBA00023212"/>
    </source>
</evidence>
<sequence length="551" mass="62609">MEVFWFVNLREKTQQQELVVAGSTKWITTELKVMNQETLNQLVSFSNIVEHNVQWLNREMLEIIKMGDEKRSDNNQIKNGPSTEKQKVKVFCDVEKYSPNPEDRKIESKDILKNKDPNTIVKPIIESEAKENNIRENAESRCLKALGAAINTAGISKTQRLIKEDPLIKAKIKEAEEKVDLESGSLSFNSSFGSKPEIKKKLSASRSDCKSSLFPRGNFQEHISSESILKRHAKIMKAKSLDDSPSLREVSWTAQENSKKKDIDQGNCKNFRETKVKNLSTNDILDIEKSNKAQCHNNKVEEVNANTRSKALKTEQMVNEYEKKLYICSSQRMKKSDIEANRKNTSCTENLLNKNEKRCTLKPLKRISLMKSAKLRLGKIDSTFDTRVSISLNQSSFSKIPTFKNSALRKPRTCKGSAMPWNRTISTPDIETISLGKGAFKNKNKCSNMNDRMRNIGSTKFSKISIDTIKPSSPKPIMFGIRKKSLQAPIDATLPELQGSDDDLLTKDIQSEWCKSPIVKQTLLRQQEIDPESIFGTISALNMSEIFSKYH</sequence>
<accession>A0AAV5QU23</accession>
<reference evidence="8 9" key="1">
    <citation type="journal article" date="2023" name="Elife">
        <title>Identification of key yeast species and microbe-microbe interactions impacting larval growth of Drosophila in the wild.</title>
        <authorList>
            <person name="Mure A."/>
            <person name="Sugiura Y."/>
            <person name="Maeda R."/>
            <person name="Honda K."/>
            <person name="Sakurai N."/>
            <person name="Takahashi Y."/>
            <person name="Watada M."/>
            <person name="Katoh T."/>
            <person name="Gotoh A."/>
            <person name="Gotoh Y."/>
            <person name="Taniguchi I."/>
            <person name="Nakamura K."/>
            <person name="Hayashi T."/>
            <person name="Katayama T."/>
            <person name="Uemura T."/>
            <person name="Hattori Y."/>
        </authorList>
    </citation>
    <scope>NUCLEOTIDE SEQUENCE [LARGE SCALE GENOMIC DNA]</scope>
    <source>
        <strain evidence="8 9">SC-9</strain>
    </source>
</reference>
<gene>
    <name evidence="8" type="ORF">DASC09_049580</name>
</gene>
<evidence type="ECO:0000256" key="1">
    <source>
        <dbReference type="ARBA" id="ARBA00004123"/>
    </source>
</evidence>
<comment type="similarity">
    <text evidence="3">Belongs to the INCENP family.</text>
</comment>
<dbReference type="GO" id="GO:0005634">
    <property type="term" value="C:nucleus"/>
    <property type="evidence" value="ECO:0007669"/>
    <property type="project" value="UniProtKB-SubCell"/>
</dbReference>
<organism evidence="8 9">
    <name type="scientific">Saccharomycopsis crataegensis</name>
    <dbReference type="NCBI Taxonomy" id="43959"/>
    <lineage>
        <taxon>Eukaryota</taxon>
        <taxon>Fungi</taxon>
        <taxon>Dikarya</taxon>
        <taxon>Ascomycota</taxon>
        <taxon>Saccharomycotina</taxon>
        <taxon>Saccharomycetes</taxon>
        <taxon>Saccharomycopsidaceae</taxon>
        <taxon>Saccharomycopsis</taxon>
    </lineage>
</organism>
<name>A0AAV5QU23_9ASCO</name>
<evidence type="ECO:0000313" key="8">
    <source>
        <dbReference type="EMBL" id="GMM37633.1"/>
    </source>
</evidence>
<dbReference type="AlphaFoldDB" id="A0AAV5QU23"/>
<evidence type="ECO:0000256" key="6">
    <source>
        <dbReference type="ARBA" id="ARBA00023242"/>
    </source>
</evidence>
<keyword evidence="5" id="KW-0206">Cytoskeleton</keyword>
<evidence type="ECO:0000256" key="4">
    <source>
        <dbReference type="ARBA" id="ARBA00022490"/>
    </source>
</evidence>
<feature type="domain" description="Inner centromere protein ARK-binding" evidence="7">
    <location>
        <begin position="506"/>
        <end position="547"/>
    </location>
</feature>
<evidence type="ECO:0000313" key="9">
    <source>
        <dbReference type="Proteomes" id="UP001360560"/>
    </source>
</evidence>
<protein>
    <recommendedName>
        <fullName evidence="7">Inner centromere protein ARK-binding domain-containing protein</fullName>
    </recommendedName>
</protein>
<dbReference type="EMBL" id="BTFZ01000012">
    <property type="protein sequence ID" value="GMM37633.1"/>
    <property type="molecule type" value="Genomic_DNA"/>
</dbReference>
<evidence type="ECO:0000256" key="3">
    <source>
        <dbReference type="ARBA" id="ARBA00010042"/>
    </source>
</evidence>